<dbReference type="AlphaFoldDB" id="A0A9D1XP26"/>
<evidence type="ECO:0000256" key="4">
    <source>
        <dbReference type="ARBA" id="ARBA00022989"/>
    </source>
</evidence>
<comment type="caution">
    <text evidence="7">The sequence shown here is derived from an EMBL/GenBank/DDBJ whole genome shotgun (WGS) entry which is preliminary data.</text>
</comment>
<evidence type="ECO:0000313" key="7">
    <source>
        <dbReference type="EMBL" id="HIX82879.1"/>
    </source>
</evidence>
<sequence>MKDKLIKYAYYLLLVIIFVLLAYALVNWLVPLFFSFLIVLVLQPLLAKEIELLKIKNSFLTKLVIVLNYLFFITVIIVIVVFTVIQIYKILEIMPEYLNDLYQKLSSNHYIIDAGKYLDIIYSGSMSLVENISTSFITSLITFIMKIPSFLFDLMFVVITSLFILLDYDLIEKHVLNKYPVTSLVVDTVKNVLSNIFKASIIIMIVTFVELYLGFVLIGLSQSAMLACIIAVIDFLPVLGLDMIMVPWIIINALTNNIYLAIALLIIYLIVVVTKNILEPRLLAKNLGLSPIVSLIGMYLGMQWFGIIGLFIAPTLIMIIIQVFKVKHQLKNNE</sequence>
<evidence type="ECO:0000256" key="1">
    <source>
        <dbReference type="ARBA" id="ARBA00004141"/>
    </source>
</evidence>
<feature type="transmembrane region" description="Helical" evidence="6">
    <location>
        <begin position="9"/>
        <end position="26"/>
    </location>
</feature>
<evidence type="ECO:0000256" key="3">
    <source>
        <dbReference type="ARBA" id="ARBA00022692"/>
    </source>
</evidence>
<keyword evidence="3 6" id="KW-0812">Transmembrane</keyword>
<feature type="transmembrane region" description="Helical" evidence="6">
    <location>
        <begin position="258"/>
        <end position="278"/>
    </location>
</feature>
<dbReference type="Pfam" id="PF01594">
    <property type="entry name" value="AI-2E_transport"/>
    <property type="match status" value="1"/>
</dbReference>
<keyword evidence="4 6" id="KW-1133">Transmembrane helix</keyword>
<comment type="subcellular location">
    <subcellularLocation>
        <location evidence="1">Membrane</location>
        <topology evidence="1">Multi-pass membrane protein</topology>
    </subcellularLocation>
</comment>
<accession>A0A9D1XP26</accession>
<feature type="transmembrane region" description="Helical" evidence="6">
    <location>
        <begin position="136"/>
        <end position="166"/>
    </location>
</feature>
<reference evidence="7" key="2">
    <citation type="submission" date="2021-04" db="EMBL/GenBank/DDBJ databases">
        <authorList>
            <person name="Gilroy R."/>
        </authorList>
    </citation>
    <scope>NUCLEOTIDE SEQUENCE</scope>
    <source>
        <strain evidence="7">ChiGjej1B1-14440</strain>
    </source>
</reference>
<keyword evidence="5 6" id="KW-0472">Membrane</keyword>
<dbReference type="GO" id="GO:0016020">
    <property type="term" value="C:membrane"/>
    <property type="evidence" value="ECO:0007669"/>
    <property type="project" value="UniProtKB-SubCell"/>
</dbReference>
<organism evidence="7 8">
    <name type="scientific">Candidatus Erysipelatoclostridium merdavium</name>
    <dbReference type="NCBI Taxonomy" id="2838566"/>
    <lineage>
        <taxon>Bacteria</taxon>
        <taxon>Bacillati</taxon>
        <taxon>Bacillota</taxon>
        <taxon>Erysipelotrichia</taxon>
        <taxon>Erysipelotrichales</taxon>
        <taxon>Erysipelotrichales incertae sedis</taxon>
    </lineage>
</organism>
<dbReference type="GO" id="GO:0055085">
    <property type="term" value="P:transmembrane transport"/>
    <property type="evidence" value="ECO:0007669"/>
    <property type="project" value="TreeGrafter"/>
</dbReference>
<evidence type="ECO:0000256" key="2">
    <source>
        <dbReference type="ARBA" id="ARBA00009773"/>
    </source>
</evidence>
<comment type="similarity">
    <text evidence="2">Belongs to the autoinducer-2 exporter (AI-2E) (TC 2.A.86) family.</text>
</comment>
<dbReference type="InterPro" id="IPR002549">
    <property type="entry name" value="AI-2E-like"/>
</dbReference>
<proteinExistence type="inferred from homology"/>
<reference evidence="7" key="1">
    <citation type="journal article" date="2021" name="PeerJ">
        <title>Extensive microbial diversity within the chicken gut microbiome revealed by metagenomics and culture.</title>
        <authorList>
            <person name="Gilroy R."/>
            <person name="Ravi A."/>
            <person name="Getino M."/>
            <person name="Pursley I."/>
            <person name="Horton D.L."/>
            <person name="Alikhan N.F."/>
            <person name="Baker D."/>
            <person name="Gharbi K."/>
            <person name="Hall N."/>
            <person name="Watson M."/>
            <person name="Adriaenssens E.M."/>
            <person name="Foster-Nyarko E."/>
            <person name="Jarju S."/>
            <person name="Secka A."/>
            <person name="Antonio M."/>
            <person name="Oren A."/>
            <person name="Chaudhuri R.R."/>
            <person name="La Ragione R."/>
            <person name="Hildebrand F."/>
            <person name="Pallen M.J."/>
        </authorList>
    </citation>
    <scope>NUCLEOTIDE SEQUENCE</scope>
    <source>
        <strain evidence="7">ChiGjej1B1-14440</strain>
    </source>
</reference>
<feature type="transmembrane region" description="Helical" evidence="6">
    <location>
        <begin position="59"/>
        <end position="88"/>
    </location>
</feature>
<gene>
    <name evidence="7" type="ORF">H9980_13070</name>
</gene>
<dbReference type="Proteomes" id="UP000886724">
    <property type="component" value="Unassembled WGS sequence"/>
</dbReference>
<dbReference type="PANTHER" id="PTHR21716:SF68">
    <property type="entry name" value="TRANSPORT PROTEIN YTVI-RELATED"/>
    <property type="match status" value="1"/>
</dbReference>
<dbReference type="PANTHER" id="PTHR21716">
    <property type="entry name" value="TRANSMEMBRANE PROTEIN"/>
    <property type="match status" value="1"/>
</dbReference>
<evidence type="ECO:0000256" key="6">
    <source>
        <dbReference type="SAM" id="Phobius"/>
    </source>
</evidence>
<dbReference type="EMBL" id="DXET01000293">
    <property type="protein sequence ID" value="HIX82879.1"/>
    <property type="molecule type" value="Genomic_DNA"/>
</dbReference>
<evidence type="ECO:0000256" key="5">
    <source>
        <dbReference type="ARBA" id="ARBA00023136"/>
    </source>
</evidence>
<protein>
    <submittedName>
        <fullName evidence="7">AI-2E family transporter</fullName>
    </submittedName>
</protein>
<name>A0A9D1XP26_9FIRM</name>
<feature type="transmembrane region" description="Helical" evidence="6">
    <location>
        <begin position="298"/>
        <end position="321"/>
    </location>
</feature>
<evidence type="ECO:0000313" key="8">
    <source>
        <dbReference type="Proteomes" id="UP000886724"/>
    </source>
</evidence>